<evidence type="ECO:0000256" key="1">
    <source>
        <dbReference type="ARBA" id="ARBA00023242"/>
    </source>
</evidence>
<evidence type="ECO:0000256" key="2">
    <source>
        <dbReference type="SAM" id="MobiDB-lite"/>
    </source>
</evidence>
<dbReference type="InterPro" id="IPR050987">
    <property type="entry name" value="AtrR-like"/>
</dbReference>
<dbReference type="SMART" id="SM00906">
    <property type="entry name" value="Fungal_trans"/>
    <property type="match status" value="1"/>
</dbReference>
<feature type="domain" description="Xylanolytic transcriptional activator regulatory" evidence="3">
    <location>
        <begin position="305"/>
        <end position="378"/>
    </location>
</feature>
<feature type="compositionally biased region" description="Low complexity" evidence="2">
    <location>
        <begin position="76"/>
        <end position="87"/>
    </location>
</feature>
<keyword evidence="5" id="KW-1185">Reference proteome</keyword>
<protein>
    <submittedName>
        <fullName evidence="4">Fungal specific transcription factor</fullName>
    </submittedName>
</protein>
<dbReference type="PANTHER" id="PTHR46910:SF5">
    <property type="entry name" value="ZN(II)2CYS6 TRANSCRIPTION FACTOR (EUROFUNG)"/>
    <property type="match status" value="1"/>
</dbReference>
<dbReference type="GO" id="GO:0003677">
    <property type="term" value="F:DNA binding"/>
    <property type="evidence" value="ECO:0007669"/>
    <property type="project" value="InterPro"/>
</dbReference>
<gene>
    <name evidence="4" type="ORF">FIE12Z_8113</name>
</gene>
<evidence type="ECO:0000259" key="3">
    <source>
        <dbReference type="SMART" id="SM00906"/>
    </source>
</evidence>
<dbReference type="CDD" id="cd12148">
    <property type="entry name" value="fungal_TF_MHR"/>
    <property type="match status" value="1"/>
</dbReference>
<feature type="region of interest" description="Disordered" evidence="2">
    <location>
        <begin position="51"/>
        <end position="70"/>
    </location>
</feature>
<dbReference type="Pfam" id="PF04082">
    <property type="entry name" value="Fungal_trans"/>
    <property type="match status" value="1"/>
</dbReference>
<keyword evidence="1" id="KW-0539">Nucleus</keyword>
<dbReference type="GO" id="GO:0006351">
    <property type="term" value="P:DNA-templated transcription"/>
    <property type="evidence" value="ECO:0007669"/>
    <property type="project" value="InterPro"/>
</dbReference>
<dbReference type="AlphaFoldDB" id="A0A395MIG7"/>
<dbReference type="InterPro" id="IPR007219">
    <property type="entry name" value="XnlR_reg_dom"/>
</dbReference>
<proteinExistence type="predicted"/>
<dbReference type="STRING" id="2594813.A0A395MIG7"/>
<feature type="region of interest" description="Disordered" evidence="2">
    <location>
        <begin position="76"/>
        <end position="104"/>
    </location>
</feature>
<evidence type="ECO:0000313" key="4">
    <source>
        <dbReference type="EMBL" id="RFN47656.1"/>
    </source>
</evidence>
<reference evidence="4 5" key="1">
    <citation type="journal article" date="2018" name="PLoS Pathog.">
        <title>Evolution of structural diversity of trichothecenes, a family of toxins produced by plant pathogenic and entomopathogenic fungi.</title>
        <authorList>
            <person name="Proctor R.H."/>
            <person name="McCormick S.P."/>
            <person name="Kim H.S."/>
            <person name="Cardoza R.E."/>
            <person name="Stanley A.M."/>
            <person name="Lindo L."/>
            <person name="Kelly A."/>
            <person name="Brown D.W."/>
            <person name="Lee T."/>
            <person name="Vaughan M.M."/>
            <person name="Alexander N.J."/>
            <person name="Busman M."/>
            <person name="Gutierrez S."/>
        </authorList>
    </citation>
    <scope>NUCLEOTIDE SEQUENCE [LARGE SCALE GENOMIC DNA]</scope>
    <source>
        <strain evidence="4 5">NRRL 13405</strain>
    </source>
</reference>
<organism evidence="4 5">
    <name type="scientific">Fusarium flagelliforme</name>
    <dbReference type="NCBI Taxonomy" id="2675880"/>
    <lineage>
        <taxon>Eukaryota</taxon>
        <taxon>Fungi</taxon>
        <taxon>Dikarya</taxon>
        <taxon>Ascomycota</taxon>
        <taxon>Pezizomycotina</taxon>
        <taxon>Sordariomycetes</taxon>
        <taxon>Hypocreomycetidae</taxon>
        <taxon>Hypocreales</taxon>
        <taxon>Nectriaceae</taxon>
        <taxon>Fusarium</taxon>
        <taxon>Fusarium incarnatum-equiseti species complex</taxon>
    </lineage>
</organism>
<dbReference type="GO" id="GO:0008270">
    <property type="term" value="F:zinc ion binding"/>
    <property type="evidence" value="ECO:0007669"/>
    <property type="project" value="InterPro"/>
</dbReference>
<accession>A0A395MIG7</accession>
<dbReference type="PANTHER" id="PTHR46910">
    <property type="entry name" value="TRANSCRIPTION FACTOR PDR1"/>
    <property type="match status" value="1"/>
</dbReference>
<evidence type="ECO:0000313" key="5">
    <source>
        <dbReference type="Proteomes" id="UP000265631"/>
    </source>
</evidence>
<dbReference type="GO" id="GO:0003700">
    <property type="term" value="F:DNA-binding transcription factor activity"/>
    <property type="evidence" value="ECO:0007669"/>
    <property type="project" value="InterPro"/>
</dbReference>
<dbReference type="EMBL" id="PXXK01000241">
    <property type="protein sequence ID" value="RFN47656.1"/>
    <property type="molecule type" value="Genomic_DNA"/>
</dbReference>
<comment type="caution">
    <text evidence="4">The sequence shown here is derived from an EMBL/GenBank/DDBJ whole genome shotgun (WGS) entry which is preliminary data.</text>
</comment>
<sequence>MSASSAIAVVVERRKPKEKGKRIFISEEYENKIDDIAKKLEEFGNTLRAIQDRPQPCKPSTIPLTGPPVMPMMRSTMPKSSTTSSSPANHIGSSLLTPGVEHQGESSLSAQATFANRFLEDAVINKSVGTSIAIEMTSALESLRKALGRNSGQQDHDYLYPHARPLERGLNLRNLPMPPVEVAFRYQGSPRSAENPRVRFFWNHEANSVSSFHEYFLKVYSPGEASHTDLIVVNAGLYWLFRECKKATANPDEKRDFGEQAIICRDNLETVLANLPFHQPSTPEATFAMMIASIYCLEICKPSAAWNFIATASHMCQTLGIHSIVSMSQINPETRLQQTRVFWLIYIYEKGLSLRLGRSSTLRDSDITIPVPDMSPTSEIAYFGRLKKMVDLARLQGKIYDQLYSPAALVEPQISRTTRARSLASELKAHTTSIEDYEISFLDAMRQAIGSGSLEAFECTAKVVHLSLFCLIYRAIPAEPNQGTIFGQECIDSARRALEAHKESMSVVARLEEDVLESYVNWALLLSPFVPFIVIFCHSIETCNKSDLELLNSIIETLQAASTDLFSSGAKRELHLFKALHDAAYKYHEAKNSKADVRFGAWATPASLIPSPADQQAAATTPTSNFASQTNTIGRPFGEASGWNPECFGPSGAFNTEVDQYGAQLGNWLHMNSQMTKALEDSYFWEDLL</sequence>
<dbReference type="Proteomes" id="UP000265631">
    <property type="component" value="Unassembled WGS sequence"/>
</dbReference>
<name>A0A395MIG7_9HYPO</name>